<dbReference type="InterPro" id="IPR008480">
    <property type="entry name" value="DUF761_pln"/>
</dbReference>
<protein>
    <recommendedName>
        <fullName evidence="3">DUF4408 domain-containing protein</fullName>
    </recommendedName>
</protein>
<keyword evidence="1" id="KW-1133">Transmembrane helix</keyword>
<dbReference type="Pfam" id="PF05553">
    <property type="entry name" value="DUF761"/>
    <property type="match status" value="1"/>
</dbReference>
<dbReference type="EMBL" id="GHES01038803">
    <property type="protein sequence ID" value="MPA69362.1"/>
    <property type="molecule type" value="Transcribed_RNA"/>
</dbReference>
<gene>
    <name evidence="2" type="ORF">Din_038803</name>
</gene>
<organism evidence="2">
    <name type="scientific">Davidia involucrata</name>
    <name type="common">Dove tree</name>
    <dbReference type="NCBI Taxonomy" id="16924"/>
    <lineage>
        <taxon>Eukaryota</taxon>
        <taxon>Viridiplantae</taxon>
        <taxon>Streptophyta</taxon>
        <taxon>Embryophyta</taxon>
        <taxon>Tracheophyta</taxon>
        <taxon>Spermatophyta</taxon>
        <taxon>Magnoliopsida</taxon>
        <taxon>eudicotyledons</taxon>
        <taxon>Gunneridae</taxon>
        <taxon>Pentapetalae</taxon>
        <taxon>asterids</taxon>
        <taxon>Cornales</taxon>
        <taxon>Nyssaceae</taxon>
        <taxon>Davidia</taxon>
    </lineage>
</organism>
<dbReference type="PANTHER" id="PTHR36887:SF1">
    <property type="entry name" value="OS01G0532300 PROTEIN"/>
    <property type="match status" value="1"/>
</dbReference>
<sequence length="202" mass="22321">MDKSNKSQILKLSLIAALLIITPLLPTSLRPTYLYFVFNLLIIALGAEAGLLKFFSKAAEDKKPPIAHVVAAPKPLVASEFSPHKEVSATDGRITTSTPECGSKKPKVVEKSSSEKIVGSVKVHKVKKCPSTPSLFFIGGGERETEADQELVQDEEEEEVEGLSGQELFTKAETFIGNFYKQLKMQREESWKTIHGLYHKAF</sequence>
<evidence type="ECO:0000313" key="2">
    <source>
        <dbReference type="EMBL" id="MPA69362.1"/>
    </source>
</evidence>
<reference evidence="2" key="1">
    <citation type="submission" date="2019-08" db="EMBL/GenBank/DDBJ databases">
        <title>Reference gene set and small RNA set construction with multiple tissues from Davidia involucrata Baill.</title>
        <authorList>
            <person name="Yang H."/>
            <person name="Zhou C."/>
            <person name="Li G."/>
            <person name="Wang J."/>
            <person name="Gao P."/>
            <person name="Wang M."/>
            <person name="Wang R."/>
            <person name="Zhao Y."/>
        </authorList>
    </citation>
    <scope>NUCLEOTIDE SEQUENCE</scope>
    <source>
        <tissue evidence="2">Mixed with DoveR01_LX</tissue>
    </source>
</reference>
<evidence type="ECO:0000256" key="1">
    <source>
        <dbReference type="SAM" id="Phobius"/>
    </source>
</evidence>
<dbReference type="PANTHER" id="PTHR36887">
    <property type="entry name" value="OS01G0532300 PROTEIN"/>
    <property type="match status" value="1"/>
</dbReference>
<dbReference type="AlphaFoldDB" id="A0A5B7BK80"/>
<feature type="transmembrane region" description="Helical" evidence="1">
    <location>
        <begin position="9"/>
        <end position="27"/>
    </location>
</feature>
<proteinExistence type="predicted"/>
<evidence type="ECO:0008006" key="3">
    <source>
        <dbReference type="Google" id="ProtNLM"/>
    </source>
</evidence>
<keyword evidence="1" id="KW-0472">Membrane</keyword>
<name>A0A5B7BK80_DAVIN</name>
<accession>A0A5B7BK80</accession>
<feature type="transmembrane region" description="Helical" evidence="1">
    <location>
        <begin position="33"/>
        <end position="55"/>
    </location>
</feature>
<keyword evidence="1" id="KW-0812">Transmembrane</keyword>